<dbReference type="PANTHER" id="PTHR34846">
    <property type="entry name" value="4-CARBOXYMUCONOLACTONE DECARBOXYLASE FAMILY PROTEIN (AFU_ORTHOLOGUE AFUA_6G11590)"/>
    <property type="match status" value="1"/>
</dbReference>
<evidence type="ECO:0000259" key="1">
    <source>
        <dbReference type="Pfam" id="PF02627"/>
    </source>
</evidence>
<gene>
    <name evidence="2" type="ORF">IDH44_14300</name>
</gene>
<keyword evidence="3" id="KW-1185">Reference proteome</keyword>
<protein>
    <submittedName>
        <fullName evidence="2">Carboxymuconolactone decarboxylase family protein</fullName>
    </submittedName>
</protein>
<reference evidence="2" key="1">
    <citation type="submission" date="2020-09" db="EMBL/GenBank/DDBJ databases">
        <title>A novel bacterium of genus Paenibacillus, isolated from South China Sea.</title>
        <authorList>
            <person name="Huang H."/>
            <person name="Mo K."/>
            <person name="Hu Y."/>
        </authorList>
    </citation>
    <scope>NUCLEOTIDE SEQUENCE</scope>
    <source>
        <strain evidence="2">IB182496</strain>
    </source>
</reference>
<sequence>MAQRINYMQQSPVLFKHMMALSNAEQEGSIEEAILDLVHIRASQLNGCGFCLDMHIKQAKINGERELRLYHLPIWRESELYSPRERAALEWTEILTRLPEHGVPDVVYHRVREQLSEQELSDLTFSVMTINAWNRLNIAFRTAPGSADAAFGLAKAELR</sequence>
<dbReference type="AlphaFoldDB" id="A0A927BT89"/>
<accession>A0A927BT89</accession>
<evidence type="ECO:0000313" key="3">
    <source>
        <dbReference type="Proteomes" id="UP000621560"/>
    </source>
</evidence>
<feature type="domain" description="Carboxymuconolactone decarboxylase-like" evidence="1">
    <location>
        <begin position="13"/>
        <end position="93"/>
    </location>
</feature>
<dbReference type="RefSeq" id="WP_190918728.1">
    <property type="nucleotide sequence ID" value="NZ_JACXIZ010000022.1"/>
</dbReference>
<dbReference type="Gene3D" id="1.20.1290.10">
    <property type="entry name" value="AhpD-like"/>
    <property type="match status" value="1"/>
</dbReference>
<dbReference type="GO" id="GO:0051920">
    <property type="term" value="F:peroxiredoxin activity"/>
    <property type="evidence" value="ECO:0007669"/>
    <property type="project" value="InterPro"/>
</dbReference>
<dbReference type="InterPro" id="IPR004675">
    <property type="entry name" value="AhpD_core"/>
</dbReference>
<dbReference type="InterPro" id="IPR029032">
    <property type="entry name" value="AhpD-like"/>
</dbReference>
<dbReference type="NCBIfam" id="TIGR00778">
    <property type="entry name" value="ahpD_dom"/>
    <property type="match status" value="1"/>
</dbReference>
<dbReference type="Proteomes" id="UP000621560">
    <property type="component" value="Unassembled WGS sequence"/>
</dbReference>
<name>A0A927BT89_9BACL</name>
<dbReference type="PANTHER" id="PTHR34846:SF10">
    <property type="entry name" value="CYTOPLASMIC PROTEIN"/>
    <property type="match status" value="1"/>
</dbReference>
<proteinExistence type="predicted"/>
<comment type="caution">
    <text evidence="2">The sequence shown here is derived from an EMBL/GenBank/DDBJ whole genome shotgun (WGS) entry which is preliminary data.</text>
</comment>
<dbReference type="SUPFAM" id="SSF69118">
    <property type="entry name" value="AhpD-like"/>
    <property type="match status" value="1"/>
</dbReference>
<dbReference type="EMBL" id="JACXIZ010000022">
    <property type="protein sequence ID" value="MBD2846371.1"/>
    <property type="molecule type" value="Genomic_DNA"/>
</dbReference>
<evidence type="ECO:0000313" key="2">
    <source>
        <dbReference type="EMBL" id="MBD2846371.1"/>
    </source>
</evidence>
<organism evidence="2 3">
    <name type="scientific">Paenibacillus sabuli</name>
    <dbReference type="NCBI Taxonomy" id="2772509"/>
    <lineage>
        <taxon>Bacteria</taxon>
        <taxon>Bacillati</taxon>
        <taxon>Bacillota</taxon>
        <taxon>Bacilli</taxon>
        <taxon>Bacillales</taxon>
        <taxon>Paenibacillaceae</taxon>
        <taxon>Paenibacillus</taxon>
    </lineage>
</organism>
<dbReference type="InterPro" id="IPR003779">
    <property type="entry name" value="CMD-like"/>
</dbReference>
<dbReference type="Pfam" id="PF02627">
    <property type="entry name" value="CMD"/>
    <property type="match status" value="1"/>
</dbReference>